<dbReference type="PANTHER" id="PTHR40267">
    <property type="entry name" value="BLR3294 PROTEIN"/>
    <property type="match status" value="1"/>
</dbReference>
<organism evidence="1 2">
    <name type="scientific">Alloyangia pacifica</name>
    <dbReference type="NCBI Taxonomy" id="311180"/>
    <lineage>
        <taxon>Bacteria</taxon>
        <taxon>Pseudomonadati</taxon>
        <taxon>Pseudomonadota</taxon>
        <taxon>Alphaproteobacteria</taxon>
        <taxon>Rhodobacterales</taxon>
        <taxon>Roseobacteraceae</taxon>
        <taxon>Alloyangia</taxon>
    </lineage>
</organism>
<dbReference type="STRING" id="311180.SAMN04488050_11619"/>
<dbReference type="InterPro" id="IPR053714">
    <property type="entry name" value="Iso_Racemase_Enz_sf"/>
</dbReference>
<dbReference type="EMBL" id="FOZW01000016">
    <property type="protein sequence ID" value="SFT22210.1"/>
    <property type="molecule type" value="Genomic_DNA"/>
</dbReference>
<dbReference type="Proteomes" id="UP000199392">
    <property type="component" value="Unassembled WGS sequence"/>
</dbReference>
<dbReference type="Gene3D" id="3.40.50.12500">
    <property type="match status" value="1"/>
</dbReference>
<dbReference type="PANTHER" id="PTHR40267:SF1">
    <property type="entry name" value="BLR3294 PROTEIN"/>
    <property type="match status" value="1"/>
</dbReference>
<dbReference type="RefSeq" id="WP_092429842.1">
    <property type="nucleotide sequence ID" value="NZ_FNCL01000016.1"/>
</dbReference>
<protein>
    <submittedName>
        <fullName evidence="1">Maleate isomerase</fullName>
    </submittedName>
</protein>
<dbReference type="InterPro" id="IPR026286">
    <property type="entry name" value="MaiA/AMDase"/>
</dbReference>
<dbReference type="Pfam" id="PF17645">
    <property type="entry name" value="Amdase"/>
    <property type="match status" value="1"/>
</dbReference>
<keyword evidence="1" id="KW-0413">Isomerase</keyword>
<dbReference type="OrthoDB" id="9816064at2"/>
<accession>A0A1I6W8E3</accession>
<dbReference type="AlphaFoldDB" id="A0A1I6W8E3"/>
<gene>
    <name evidence="1" type="ORF">SAMN04488050_11619</name>
</gene>
<keyword evidence="2" id="KW-1185">Reference proteome</keyword>
<reference evidence="2" key="1">
    <citation type="submission" date="2016-10" db="EMBL/GenBank/DDBJ databases">
        <authorList>
            <person name="Varghese N."/>
            <person name="Submissions S."/>
        </authorList>
    </citation>
    <scope>NUCLEOTIDE SEQUENCE [LARGE SCALE GENOMIC DNA]</scope>
    <source>
        <strain evidence="2">DSM 26894</strain>
    </source>
</reference>
<proteinExistence type="predicted"/>
<sequence length="239" mass="25523">MPDEELRRDALRRFGLIALATDLTIEGDAVRLMPPGTRLHVTRIAFENPTTPESLRCTGPRLRDAADLILPGVALDGILFGCTSASAVLGAGVVTLVGPRAPVTTPLSGALRALEALRIGRVSLVTPYMAETTGLVAEHLRQHGVEVVARHSMNYADDRDMGMLAPEAVIAAARAADHPRAEALFLSCTALPAVPLIDRLEMMLGKPVLSSNQVSFWSMLDSAGLSGDGPGKLFKVRRW</sequence>
<dbReference type="PIRSF" id="PIRSF015736">
    <property type="entry name" value="MI"/>
    <property type="match status" value="1"/>
</dbReference>
<name>A0A1I6W8E3_9RHOB</name>
<evidence type="ECO:0000313" key="2">
    <source>
        <dbReference type="Proteomes" id="UP000199392"/>
    </source>
</evidence>
<evidence type="ECO:0000313" key="1">
    <source>
        <dbReference type="EMBL" id="SFT22210.1"/>
    </source>
</evidence>
<dbReference type="GO" id="GO:0016853">
    <property type="term" value="F:isomerase activity"/>
    <property type="evidence" value="ECO:0007669"/>
    <property type="project" value="UniProtKB-KW"/>
</dbReference>